<feature type="non-terminal residue" evidence="1">
    <location>
        <position position="73"/>
    </location>
</feature>
<dbReference type="InParanoid" id="A0A0D0DL07"/>
<organism evidence="1 2">
    <name type="scientific">Paxillus rubicundulus Ve08.2h10</name>
    <dbReference type="NCBI Taxonomy" id="930991"/>
    <lineage>
        <taxon>Eukaryota</taxon>
        <taxon>Fungi</taxon>
        <taxon>Dikarya</taxon>
        <taxon>Basidiomycota</taxon>
        <taxon>Agaricomycotina</taxon>
        <taxon>Agaricomycetes</taxon>
        <taxon>Agaricomycetidae</taxon>
        <taxon>Boletales</taxon>
        <taxon>Paxilineae</taxon>
        <taxon>Paxillaceae</taxon>
        <taxon>Paxillus</taxon>
    </lineage>
</organism>
<dbReference type="Proteomes" id="UP000054538">
    <property type="component" value="Unassembled WGS sequence"/>
</dbReference>
<dbReference type="EMBL" id="KN825334">
    <property type="protein sequence ID" value="KIK91908.1"/>
    <property type="molecule type" value="Genomic_DNA"/>
</dbReference>
<accession>A0A0D0DL07</accession>
<reference evidence="1 2" key="1">
    <citation type="submission" date="2014-04" db="EMBL/GenBank/DDBJ databases">
        <authorList>
            <consortium name="DOE Joint Genome Institute"/>
            <person name="Kuo A."/>
            <person name="Kohler A."/>
            <person name="Jargeat P."/>
            <person name="Nagy L.G."/>
            <person name="Floudas D."/>
            <person name="Copeland A."/>
            <person name="Barry K.W."/>
            <person name="Cichocki N."/>
            <person name="Veneault-Fourrey C."/>
            <person name="LaButti K."/>
            <person name="Lindquist E.A."/>
            <person name="Lipzen A."/>
            <person name="Lundell T."/>
            <person name="Morin E."/>
            <person name="Murat C."/>
            <person name="Sun H."/>
            <person name="Tunlid A."/>
            <person name="Henrissat B."/>
            <person name="Grigoriev I.V."/>
            <person name="Hibbett D.S."/>
            <person name="Martin F."/>
            <person name="Nordberg H.P."/>
            <person name="Cantor M.N."/>
            <person name="Hua S.X."/>
        </authorList>
    </citation>
    <scope>NUCLEOTIDE SEQUENCE [LARGE SCALE GENOMIC DNA]</scope>
    <source>
        <strain evidence="1 2">Ve08.2h10</strain>
    </source>
</reference>
<sequence>NISKCRHTLQCILDHLRWKMGWAFTVIMGRPDPLSPQEGNLITSVHIGWNKYNNNFLEAYPKFDTKVVDAYAD</sequence>
<dbReference type="HOGENOM" id="CLU_2711663_0_0_1"/>
<dbReference type="STRING" id="930991.A0A0D0DL07"/>
<reference evidence="2" key="2">
    <citation type="submission" date="2015-01" db="EMBL/GenBank/DDBJ databases">
        <title>Evolutionary Origins and Diversification of the Mycorrhizal Mutualists.</title>
        <authorList>
            <consortium name="DOE Joint Genome Institute"/>
            <consortium name="Mycorrhizal Genomics Consortium"/>
            <person name="Kohler A."/>
            <person name="Kuo A."/>
            <person name="Nagy L.G."/>
            <person name="Floudas D."/>
            <person name="Copeland A."/>
            <person name="Barry K.W."/>
            <person name="Cichocki N."/>
            <person name="Veneault-Fourrey C."/>
            <person name="LaButti K."/>
            <person name="Lindquist E.A."/>
            <person name="Lipzen A."/>
            <person name="Lundell T."/>
            <person name="Morin E."/>
            <person name="Murat C."/>
            <person name="Riley R."/>
            <person name="Ohm R."/>
            <person name="Sun H."/>
            <person name="Tunlid A."/>
            <person name="Henrissat B."/>
            <person name="Grigoriev I.V."/>
            <person name="Hibbett D.S."/>
            <person name="Martin F."/>
        </authorList>
    </citation>
    <scope>NUCLEOTIDE SEQUENCE [LARGE SCALE GENOMIC DNA]</scope>
    <source>
        <strain evidence="2">Ve08.2h10</strain>
    </source>
</reference>
<keyword evidence="2" id="KW-1185">Reference proteome</keyword>
<proteinExistence type="predicted"/>
<gene>
    <name evidence="1" type="ORF">PAXRUDRAFT_69909</name>
</gene>
<evidence type="ECO:0000313" key="1">
    <source>
        <dbReference type="EMBL" id="KIK91908.1"/>
    </source>
</evidence>
<dbReference type="AlphaFoldDB" id="A0A0D0DL07"/>
<protein>
    <submittedName>
        <fullName evidence="1">Uncharacterized protein</fullName>
    </submittedName>
</protein>
<dbReference type="OrthoDB" id="2677857at2759"/>
<name>A0A0D0DL07_9AGAM</name>
<feature type="non-terminal residue" evidence="1">
    <location>
        <position position="1"/>
    </location>
</feature>
<evidence type="ECO:0000313" key="2">
    <source>
        <dbReference type="Proteomes" id="UP000054538"/>
    </source>
</evidence>